<evidence type="ECO:0000256" key="1">
    <source>
        <dbReference type="SAM" id="MobiDB-lite"/>
    </source>
</evidence>
<dbReference type="InterPro" id="IPR035979">
    <property type="entry name" value="RBD_domain_sf"/>
</dbReference>
<dbReference type="CDD" id="cd12254">
    <property type="entry name" value="RRM_hnRNPH_ESRPs_RBM12_like"/>
    <property type="match status" value="1"/>
</dbReference>
<dbReference type="SUPFAM" id="SSF54928">
    <property type="entry name" value="RNA-binding domain, RBD"/>
    <property type="match status" value="1"/>
</dbReference>
<evidence type="ECO:0000313" key="3">
    <source>
        <dbReference type="Proteomes" id="UP000269721"/>
    </source>
</evidence>
<dbReference type="EMBL" id="ML001253">
    <property type="protein sequence ID" value="RKO83424.1"/>
    <property type="molecule type" value="Genomic_DNA"/>
</dbReference>
<dbReference type="OrthoDB" id="336240at2759"/>
<accession>A0A4P9VUZ2</accession>
<proteinExistence type="predicted"/>
<feature type="region of interest" description="Disordered" evidence="1">
    <location>
        <begin position="42"/>
        <end position="62"/>
    </location>
</feature>
<sequence>MQYLDEHLGRGSGYGGSLLYSAGEHESNGELADHMDGGYARSFALRGPPGLSPTQGQHPAYASPTRAGEQVATQFLYKEFEKAVCSQPIRRPATLESDYQDPEAGLRLSPHRQLFGDLFCPESAAPQPAHILPAIDSRVEQWVQAGLGAANRRQVDAHAAEHDAPLTTSTGMAPSSLVVLLGMRPNVPSTAGFAVLKLKNIPWDLCISEVCRFFASSEVAIGHSPPHLTQAVHIIMNRETGKTQSECFVEFPTVGDAQRALVRNSGRGCLRGRNVVAAWSSQEELRAALFPTWAGTPPPADADSTPSSPAETGEVTVSSRLAAADAGPYGSSSAEQSADAAGPADRGHTIKPFLSRDEINSILMICKQFKLYFSRKCAERPFENVISILAKMPWYEPELISTIQRDHIFEMLKLSLESLHYHLSREHHQISGSLQSRMVRAGLCVPLFTERQKTLLMSVAVKDGLRFSKAPAALL</sequence>
<dbReference type="AlphaFoldDB" id="A0A4P9VUZ2"/>
<gene>
    <name evidence="2" type="ORF">BDK51DRAFT_49976</name>
</gene>
<name>A0A4P9VUZ2_9FUNG</name>
<reference evidence="3" key="1">
    <citation type="journal article" date="2018" name="Nat. Microbiol.">
        <title>Leveraging single-cell genomics to expand the fungal tree of life.</title>
        <authorList>
            <person name="Ahrendt S.R."/>
            <person name="Quandt C.A."/>
            <person name="Ciobanu D."/>
            <person name="Clum A."/>
            <person name="Salamov A."/>
            <person name="Andreopoulos B."/>
            <person name="Cheng J.F."/>
            <person name="Woyke T."/>
            <person name="Pelin A."/>
            <person name="Henrissat B."/>
            <person name="Reynolds N.K."/>
            <person name="Benny G.L."/>
            <person name="Smith M.E."/>
            <person name="James T.Y."/>
            <person name="Grigoriev I.V."/>
        </authorList>
    </citation>
    <scope>NUCLEOTIDE SEQUENCE [LARGE SCALE GENOMIC DNA]</scope>
</reference>
<keyword evidence="3" id="KW-1185">Reference proteome</keyword>
<dbReference type="GO" id="GO:0003676">
    <property type="term" value="F:nucleic acid binding"/>
    <property type="evidence" value="ECO:0007669"/>
    <property type="project" value="InterPro"/>
</dbReference>
<protein>
    <recommendedName>
        <fullName evidence="4">RRM domain-containing protein</fullName>
    </recommendedName>
</protein>
<feature type="compositionally biased region" description="Low complexity" evidence="1">
    <location>
        <begin position="301"/>
        <end position="310"/>
    </location>
</feature>
<evidence type="ECO:0000313" key="2">
    <source>
        <dbReference type="EMBL" id="RKO83424.1"/>
    </source>
</evidence>
<dbReference type="Proteomes" id="UP000269721">
    <property type="component" value="Unassembled WGS sequence"/>
</dbReference>
<evidence type="ECO:0008006" key="4">
    <source>
        <dbReference type="Google" id="ProtNLM"/>
    </source>
</evidence>
<dbReference type="InterPro" id="IPR012677">
    <property type="entry name" value="Nucleotide-bd_a/b_plait_sf"/>
</dbReference>
<dbReference type="Gene3D" id="3.30.70.330">
    <property type="match status" value="1"/>
</dbReference>
<organism evidence="2 3">
    <name type="scientific">Blyttiomyces helicus</name>
    <dbReference type="NCBI Taxonomy" id="388810"/>
    <lineage>
        <taxon>Eukaryota</taxon>
        <taxon>Fungi</taxon>
        <taxon>Fungi incertae sedis</taxon>
        <taxon>Chytridiomycota</taxon>
        <taxon>Chytridiomycota incertae sedis</taxon>
        <taxon>Chytridiomycetes</taxon>
        <taxon>Chytridiomycetes incertae sedis</taxon>
        <taxon>Blyttiomyces</taxon>
    </lineage>
</organism>
<feature type="region of interest" description="Disordered" evidence="1">
    <location>
        <begin position="296"/>
        <end position="346"/>
    </location>
</feature>